<dbReference type="GO" id="GO:0000329">
    <property type="term" value="C:fungal-type vacuole membrane"/>
    <property type="evidence" value="ECO:0007669"/>
    <property type="project" value="TreeGrafter"/>
</dbReference>
<feature type="compositionally biased region" description="Low complexity" evidence="1">
    <location>
        <begin position="318"/>
        <end position="339"/>
    </location>
</feature>
<name>A0A7D8YM89_9HELO</name>
<keyword evidence="2" id="KW-0812">Transmembrane</keyword>
<dbReference type="InterPro" id="IPR036378">
    <property type="entry name" value="FAS1_dom_sf"/>
</dbReference>
<dbReference type="OrthoDB" id="286301at2759"/>
<evidence type="ECO:0000259" key="4">
    <source>
        <dbReference type="PROSITE" id="PS50213"/>
    </source>
</evidence>
<dbReference type="Proteomes" id="UP000481288">
    <property type="component" value="Unassembled WGS sequence"/>
</dbReference>
<dbReference type="InterPro" id="IPR000782">
    <property type="entry name" value="FAS1_domain"/>
</dbReference>
<feature type="transmembrane region" description="Helical" evidence="2">
    <location>
        <begin position="358"/>
        <end position="382"/>
    </location>
</feature>
<evidence type="ECO:0000313" key="6">
    <source>
        <dbReference type="Proteomes" id="UP000481288"/>
    </source>
</evidence>
<keyword evidence="6" id="KW-1185">Reference proteome</keyword>
<feature type="non-terminal residue" evidence="5">
    <location>
        <position position="443"/>
    </location>
</feature>
<proteinExistence type="predicted"/>
<evidence type="ECO:0000256" key="2">
    <source>
        <dbReference type="SAM" id="Phobius"/>
    </source>
</evidence>
<dbReference type="SMART" id="SM00554">
    <property type="entry name" value="FAS1"/>
    <property type="match status" value="2"/>
</dbReference>
<organism evidence="5 6">
    <name type="scientific">Lachnellula cervina</name>
    <dbReference type="NCBI Taxonomy" id="1316786"/>
    <lineage>
        <taxon>Eukaryota</taxon>
        <taxon>Fungi</taxon>
        <taxon>Dikarya</taxon>
        <taxon>Ascomycota</taxon>
        <taxon>Pezizomycotina</taxon>
        <taxon>Leotiomycetes</taxon>
        <taxon>Helotiales</taxon>
        <taxon>Lachnaceae</taxon>
        <taxon>Lachnellula</taxon>
    </lineage>
</organism>
<sequence length="443" mass="46546">MNLQSVNLWWWLATLVTHASAITLLQVIQSYPDLSILNTYINNSTNITSLLSNANNFTFLAPDNKAIDSFLSNNPNILTEGLLQATIQYSLLRGGYPKLSFTKTPQFVTSNLVNGSYTNVTAGQAVELVLDGNGTPQAVTGNKSISTPATTDIICTGGVVHIMDSVLSVPAQAVSQFTATGLEYFISILNNEGYLNTQNSGYVDSVLAQPNITYLIPNSADALANATALATKVSAEERKAIFEYHIIPGFVAYSTALENGTSWKTAQGSNVTITVQDGDTYVNSAKVIASDYIVANGVVHVLDNLLDRNDTSPPPKPTASTAPSSSISAPTPAIPSASADAKESPSHSPSSKSLSTGAIAGIAVGASAAGLLALAGLIFLFCRRRSEKQKRSSGVWSDPSTQGGGNEKATYSPPGRPQRPKVVTQENELRTTGAGGREGDGDN</sequence>
<reference evidence="5 6" key="1">
    <citation type="submission" date="2018-05" db="EMBL/GenBank/DDBJ databases">
        <title>Whole genome sequencing for identification of molecular markers to develop diagnostic detection tools for the regulated plant pathogen Lachnellula willkommii.</title>
        <authorList>
            <person name="Giroux E."/>
            <person name="Bilodeau G."/>
        </authorList>
    </citation>
    <scope>NUCLEOTIDE SEQUENCE [LARGE SCALE GENOMIC DNA]</scope>
    <source>
        <strain evidence="5 6">CBS 625.97</strain>
    </source>
</reference>
<feature type="domain" description="FAS1" evidence="4">
    <location>
        <begin position="21"/>
        <end position="306"/>
    </location>
</feature>
<dbReference type="Gene3D" id="2.30.180.10">
    <property type="entry name" value="FAS1 domain"/>
    <property type="match status" value="2"/>
</dbReference>
<dbReference type="InterPro" id="IPR050904">
    <property type="entry name" value="Adhesion/Biosynth-related"/>
</dbReference>
<feature type="compositionally biased region" description="Polar residues" evidence="1">
    <location>
        <begin position="392"/>
        <end position="401"/>
    </location>
</feature>
<feature type="signal peptide" evidence="3">
    <location>
        <begin position="1"/>
        <end position="21"/>
    </location>
</feature>
<evidence type="ECO:0000256" key="1">
    <source>
        <dbReference type="SAM" id="MobiDB-lite"/>
    </source>
</evidence>
<dbReference type="PANTHER" id="PTHR10900">
    <property type="entry name" value="PERIOSTIN-RELATED"/>
    <property type="match status" value="1"/>
</dbReference>
<dbReference type="PROSITE" id="PS50213">
    <property type="entry name" value="FAS1"/>
    <property type="match status" value="1"/>
</dbReference>
<keyword evidence="2" id="KW-0472">Membrane</keyword>
<keyword evidence="3" id="KW-0732">Signal</keyword>
<feature type="region of interest" description="Disordered" evidence="1">
    <location>
        <begin position="389"/>
        <end position="443"/>
    </location>
</feature>
<keyword evidence="2" id="KW-1133">Transmembrane helix</keyword>
<dbReference type="EMBL" id="QGMG01000632">
    <property type="protein sequence ID" value="TVY52330.1"/>
    <property type="molecule type" value="Genomic_DNA"/>
</dbReference>
<dbReference type="PANTHER" id="PTHR10900:SF77">
    <property type="entry name" value="FI19380P1"/>
    <property type="match status" value="1"/>
</dbReference>
<comment type="caution">
    <text evidence="5">The sequence shown here is derived from an EMBL/GenBank/DDBJ whole genome shotgun (WGS) entry which is preliminary data.</text>
</comment>
<protein>
    <submittedName>
        <fullName evidence="5">Fasciclin-like arabinogalactan protein</fullName>
    </submittedName>
</protein>
<dbReference type="SUPFAM" id="SSF82153">
    <property type="entry name" value="FAS1 domain"/>
    <property type="match status" value="2"/>
</dbReference>
<dbReference type="Pfam" id="PF02469">
    <property type="entry name" value="Fasciclin"/>
    <property type="match status" value="2"/>
</dbReference>
<feature type="region of interest" description="Disordered" evidence="1">
    <location>
        <begin position="306"/>
        <end position="354"/>
    </location>
</feature>
<evidence type="ECO:0000313" key="5">
    <source>
        <dbReference type="EMBL" id="TVY52330.1"/>
    </source>
</evidence>
<feature type="chain" id="PRO_5028924418" evidence="3">
    <location>
        <begin position="22"/>
        <end position="443"/>
    </location>
</feature>
<accession>A0A7D8YM89</accession>
<evidence type="ECO:0000256" key="3">
    <source>
        <dbReference type="SAM" id="SignalP"/>
    </source>
</evidence>
<dbReference type="GO" id="GO:0016236">
    <property type="term" value="P:macroautophagy"/>
    <property type="evidence" value="ECO:0007669"/>
    <property type="project" value="TreeGrafter"/>
</dbReference>
<gene>
    <name evidence="5" type="ORF">LCER1_G007902</name>
</gene>
<dbReference type="AlphaFoldDB" id="A0A7D8YM89"/>